<keyword evidence="7" id="KW-0175">Coiled coil</keyword>
<dbReference type="PROSITE" id="PS52029">
    <property type="entry name" value="LD_TPASE"/>
    <property type="match status" value="1"/>
</dbReference>
<evidence type="ECO:0000256" key="3">
    <source>
        <dbReference type="ARBA" id="ARBA00022960"/>
    </source>
</evidence>
<dbReference type="EMBL" id="VMGI01000004">
    <property type="protein sequence ID" value="TSC93994.1"/>
    <property type="molecule type" value="Genomic_DNA"/>
</dbReference>
<dbReference type="AlphaFoldDB" id="A0A554LMH5"/>
<dbReference type="Pfam" id="PF03734">
    <property type="entry name" value="YkuD"/>
    <property type="match status" value="1"/>
</dbReference>
<keyword evidence="2" id="KW-0808">Transferase</keyword>
<dbReference type="GO" id="GO:0005576">
    <property type="term" value="C:extracellular region"/>
    <property type="evidence" value="ECO:0007669"/>
    <property type="project" value="TreeGrafter"/>
</dbReference>
<dbReference type="GO" id="GO:0071972">
    <property type="term" value="F:peptidoglycan L,D-transpeptidase activity"/>
    <property type="evidence" value="ECO:0007669"/>
    <property type="project" value="TreeGrafter"/>
</dbReference>
<comment type="pathway">
    <text evidence="1 6">Cell wall biogenesis; peptidoglycan biosynthesis.</text>
</comment>
<dbReference type="Proteomes" id="UP000315589">
    <property type="component" value="Unassembled WGS sequence"/>
</dbReference>
<protein>
    <submittedName>
        <fullName evidence="9">ErfK/YbiS/YcfS/YnhG family protein</fullName>
    </submittedName>
</protein>
<dbReference type="InterPro" id="IPR050979">
    <property type="entry name" value="LD-transpeptidase"/>
</dbReference>
<evidence type="ECO:0000313" key="10">
    <source>
        <dbReference type="Proteomes" id="UP000315589"/>
    </source>
</evidence>
<dbReference type="UniPathway" id="UPA00219"/>
<evidence type="ECO:0000259" key="8">
    <source>
        <dbReference type="PROSITE" id="PS52029"/>
    </source>
</evidence>
<evidence type="ECO:0000256" key="2">
    <source>
        <dbReference type="ARBA" id="ARBA00022679"/>
    </source>
</evidence>
<evidence type="ECO:0000256" key="5">
    <source>
        <dbReference type="ARBA" id="ARBA00023316"/>
    </source>
</evidence>
<feature type="active site" description="Nucleophile" evidence="6">
    <location>
        <position position="323"/>
    </location>
</feature>
<organism evidence="9 10">
    <name type="scientific">Candidatus Berkelbacteria bacterium Licking1014_85</name>
    <dbReference type="NCBI Taxonomy" id="2017148"/>
    <lineage>
        <taxon>Bacteria</taxon>
        <taxon>Candidatus Berkelbacteria</taxon>
    </lineage>
</organism>
<dbReference type="GO" id="GO:0071555">
    <property type="term" value="P:cell wall organization"/>
    <property type="evidence" value="ECO:0007669"/>
    <property type="project" value="UniProtKB-UniRule"/>
</dbReference>
<evidence type="ECO:0000256" key="6">
    <source>
        <dbReference type="PROSITE-ProRule" id="PRU01373"/>
    </source>
</evidence>
<sequence>MHQKIIPISIGIASFLITLDVSAAVYLHDKILPKTDINNISVAWLTKIQAYDKIKANYSNDLVALTYNNKIVYQGSRIDIGIVDGINEAINQAFEKSRNIRNIAIAKDILIPVNINESKLTAILNSSELIQFPKNAEIKIENYKLIEIPESAGLEFNVADLIAQINANPYNEQFGLAVIEKQPTIKLADLQQKKSEMQKIIDKQLAELKSKQEEKLKAEFTPGLFNGKYLEIDLSSQTLAAYEGQNKVKEYRVSSGKSSMPTPSGTYTINNKADRAYSAKYGLYMPHWMAFIGSKYGLHALPEWPNGYKEGENHLGVPVSHGCVRLSTEAAADVYAWVEVGTPIVIHS</sequence>
<dbReference type="PANTHER" id="PTHR30582">
    <property type="entry name" value="L,D-TRANSPEPTIDASE"/>
    <property type="match status" value="1"/>
</dbReference>
<dbReference type="CDD" id="cd16913">
    <property type="entry name" value="YkuD_like"/>
    <property type="match status" value="1"/>
</dbReference>
<dbReference type="PANTHER" id="PTHR30582:SF2">
    <property type="entry name" value="L,D-TRANSPEPTIDASE YCIB-RELATED"/>
    <property type="match status" value="1"/>
</dbReference>
<dbReference type="Gene3D" id="2.40.440.10">
    <property type="entry name" value="L,D-transpeptidase catalytic domain-like"/>
    <property type="match status" value="1"/>
</dbReference>
<proteinExistence type="predicted"/>
<feature type="domain" description="L,D-TPase catalytic" evidence="8">
    <location>
        <begin position="228"/>
        <end position="347"/>
    </location>
</feature>
<evidence type="ECO:0000313" key="9">
    <source>
        <dbReference type="EMBL" id="TSC93994.1"/>
    </source>
</evidence>
<keyword evidence="3 6" id="KW-0133">Cell shape</keyword>
<keyword evidence="5 6" id="KW-0961">Cell wall biogenesis/degradation</keyword>
<evidence type="ECO:0000256" key="4">
    <source>
        <dbReference type="ARBA" id="ARBA00022984"/>
    </source>
</evidence>
<dbReference type="GO" id="GO:0018104">
    <property type="term" value="P:peptidoglycan-protein cross-linking"/>
    <property type="evidence" value="ECO:0007669"/>
    <property type="project" value="TreeGrafter"/>
</dbReference>
<accession>A0A554LMH5</accession>
<evidence type="ECO:0000256" key="7">
    <source>
        <dbReference type="SAM" id="Coils"/>
    </source>
</evidence>
<keyword evidence="4 6" id="KW-0573">Peptidoglycan synthesis</keyword>
<name>A0A554LMH5_9BACT</name>
<dbReference type="GO" id="GO:0008360">
    <property type="term" value="P:regulation of cell shape"/>
    <property type="evidence" value="ECO:0007669"/>
    <property type="project" value="UniProtKB-UniRule"/>
</dbReference>
<gene>
    <name evidence="9" type="ORF">CEN91_43</name>
</gene>
<dbReference type="SUPFAM" id="SSF141523">
    <property type="entry name" value="L,D-transpeptidase catalytic domain-like"/>
    <property type="match status" value="1"/>
</dbReference>
<dbReference type="InterPro" id="IPR038063">
    <property type="entry name" value="Transpep_catalytic_dom"/>
</dbReference>
<comment type="caution">
    <text evidence="9">The sequence shown here is derived from an EMBL/GenBank/DDBJ whole genome shotgun (WGS) entry which is preliminary data.</text>
</comment>
<feature type="coiled-coil region" evidence="7">
    <location>
        <begin position="187"/>
        <end position="214"/>
    </location>
</feature>
<evidence type="ECO:0000256" key="1">
    <source>
        <dbReference type="ARBA" id="ARBA00004752"/>
    </source>
</evidence>
<dbReference type="InterPro" id="IPR005490">
    <property type="entry name" value="LD_TPept_cat_dom"/>
</dbReference>
<reference evidence="9 10" key="1">
    <citation type="submission" date="2017-07" db="EMBL/GenBank/DDBJ databases">
        <title>Mechanisms for carbon and nitrogen cycling indicate functional differentiation within the Candidate Phyla Radiation.</title>
        <authorList>
            <person name="Danczak R.E."/>
            <person name="Johnston M.D."/>
            <person name="Kenah C."/>
            <person name="Slattery M."/>
            <person name="Wrighton K.C."/>
            <person name="Wilkins M.J."/>
        </authorList>
    </citation>
    <scope>NUCLEOTIDE SEQUENCE [LARGE SCALE GENOMIC DNA]</scope>
    <source>
        <strain evidence="9">Licking1014_85</strain>
    </source>
</reference>
<feature type="active site" description="Proton donor/acceptor" evidence="6">
    <location>
        <position position="299"/>
    </location>
</feature>
<dbReference type="GO" id="GO:0016740">
    <property type="term" value="F:transferase activity"/>
    <property type="evidence" value="ECO:0007669"/>
    <property type="project" value="UniProtKB-KW"/>
</dbReference>